<evidence type="ECO:0000256" key="1">
    <source>
        <dbReference type="ARBA" id="ARBA00022679"/>
    </source>
</evidence>
<dbReference type="EMBL" id="SRYO01000001">
    <property type="protein sequence ID" value="TGY39446.1"/>
    <property type="molecule type" value="Genomic_DNA"/>
</dbReference>
<name>A0A4S2DCA4_9MICO</name>
<evidence type="ECO:0000313" key="6">
    <source>
        <dbReference type="Proteomes" id="UP000309893"/>
    </source>
</evidence>
<proteinExistence type="predicted"/>
<organism evidence="5 6">
    <name type="scientific">Microbacterium laevaniformans</name>
    <dbReference type="NCBI Taxonomy" id="36807"/>
    <lineage>
        <taxon>Bacteria</taxon>
        <taxon>Bacillati</taxon>
        <taxon>Actinomycetota</taxon>
        <taxon>Actinomycetes</taxon>
        <taxon>Micrococcales</taxon>
        <taxon>Microbacteriaceae</taxon>
        <taxon>Microbacterium</taxon>
    </lineage>
</organism>
<keyword evidence="4" id="KW-0472">Membrane</keyword>
<dbReference type="PANTHER" id="PTHR24421">
    <property type="entry name" value="NITRATE/NITRITE SENSOR PROTEIN NARX-RELATED"/>
    <property type="match status" value="1"/>
</dbReference>
<dbReference type="InterPro" id="IPR036890">
    <property type="entry name" value="HATPase_C_sf"/>
</dbReference>
<comment type="caution">
    <text evidence="5">The sequence shown here is derived from an EMBL/GenBank/DDBJ whole genome shotgun (WGS) entry which is preliminary data.</text>
</comment>
<dbReference type="InterPro" id="IPR050482">
    <property type="entry name" value="Sensor_HK_TwoCompSys"/>
</dbReference>
<dbReference type="OrthoDB" id="3573097at2"/>
<evidence type="ECO:0000256" key="4">
    <source>
        <dbReference type="SAM" id="Phobius"/>
    </source>
</evidence>
<evidence type="ECO:0000313" key="5">
    <source>
        <dbReference type="EMBL" id="TGY39446.1"/>
    </source>
</evidence>
<dbReference type="Proteomes" id="UP000309893">
    <property type="component" value="Unassembled WGS sequence"/>
</dbReference>
<dbReference type="GO" id="GO:0016301">
    <property type="term" value="F:kinase activity"/>
    <property type="evidence" value="ECO:0007669"/>
    <property type="project" value="UniProtKB-KW"/>
</dbReference>
<keyword evidence="4" id="KW-1133">Transmembrane helix</keyword>
<dbReference type="AlphaFoldDB" id="A0A4S2DCA4"/>
<evidence type="ECO:0000256" key="3">
    <source>
        <dbReference type="ARBA" id="ARBA00023012"/>
    </source>
</evidence>
<keyword evidence="2" id="KW-0418">Kinase</keyword>
<keyword evidence="5" id="KW-0067">ATP-binding</keyword>
<feature type="transmembrane region" description="Helical" evidence="4">
    <location>
        <begin position="126"/>
        <end position="147"/>
    </location>
</feature>
<feature type="transmembrane region" description="Helical" evidence="4">
    <location>
        <begin position="89"/>
        <end position="114"/>
    </location>
</feature>
<protein>
    <submittedName>
        <fullName evidence="5">ATP-binding protein</fullName>
    </submittedName>
</protein>
<dbReference type="SUPFAM" id="SSF55874">
    <property type="entry name" value="ATPase domain of HSP90 chaperone/DNA topoisomerase II/histidine kinase"/>
    <property type="match status" value="1"/>
</dbReference>
<dbReference type="RefSeq" id="WP_135948547.1">
    <property type="nucleotide sequence ID" value="NZ_SRYO01000001.1"/>
</dbReference>
<keyword evidence="3" id="KW-0902">Two-component regulatory system</keyword>
<sequence length="402" mass="41348">MIRSGPSRDVRADAVTDHRIVLVATAAATLAVTIYTSLQGCLLSGCPAVAGGGVAVWATVGAAVVAPVVMLSAVHLLRPERYGYLARCLSVVAIAVGAALTLAAARAVLAAILAPDALAPTSIGEYVSAAVAAACAVGLGLVQVDVARRIRHAEREQSIAQARAAGLVAELQEEELRLRYELAETIHGSVQGTFVVIEARLRHLALSTAHADAGVAGELHAVADHLQRLREKELRALSGRLYPVDLERGLAPAVRALVVRLPPSVAVTAPDDAVFSAFESRLSHEARVLVVRVIEDALSNALRHGSADHVVISARESGGILLVVVGNNGSAPPATPALSGLARLRRRAQVLGGELVLETLHGGRSRTGARLKLTLPLSAESAGDAAASASATAAPHTPPPAP</sequence>
<dbReference type="GO" id="GO:0005524">
    <property type="term" value="F:ATP binding"/>
    <property type="evidence" value="ECO:0007669"/>
    <property type="project" value="UniProtKB-KW"/>
</dbReference>
<evidence type="ECO:0000256" key="2">
    <source>
        <dbReference type="ARBA" id="ARBA00022777"/>
    </source>
</evidence>
<gene>
    <name evidence="5" type="ORF">E5344_02245</name>
</gene>
<reference evidence="5 6" key="1">
    <citation type="submission" date="2019-04" db="EMBL/GenBank/DDBJ databases">
        <title>Microbes associate with the intestines of laboratory mice.</title>
        <authorList>
            <person name="Navarre W."/>
            <person name="Wong E."/>
            <person name="Huang K."/>
            <person name="Tropini C."/>
            <person name="Ng K."/>
            <person name="Yu B."/>
        </authorList>
    </citation>
    <scope>NUCLEOTIDE SEQUENCE [LARGE SCALE GENOMIC DNA]</scope>
    <source>
        <strain evidence="5 6">NM46_B2-13</strain>
    </source>
</reference>
<feature type="transmembrane region" description="Helical" evidence="4">
    <location>
        <begin position="20"/>
        <end position="38"/>
    </location>
</feature>
<keyword evidence="5" id="KW-0547">Nucleotide-binding</keyword>
<accession>A0A4S2DCA4</accession>
<dbReference type="GO" id="GO:0000160">
    <property type="term" value="P:phosphorelay signal transduction system"/>
    <property type="evidence" value="ECO:0007669"/>
    <property type="project" value="UniProtKB-KW"/>
</dbReference>
<keyword evidence="1" id="KW-0808">Transferase</keyword>
<feature type="transmembrane region" description="Helical" evidence="4">
    <location>
        <begin position="50"/>
        <end position="77"/>
    </location>
</feature>
<keyword evidence="4" id="KW-0812">Transmembrane</keyword>
<dbReference type="Gene3D" id="3.30.565.10">
    <property type="entry name" value="Histidine kinase-like ATPase, C-terminal domain"/>
    <property type="match status" value="1"/>
</dbReference>